<dbReference type="Gene3D" id="3.60.10.10">
    <property type="entry name" value="Endonuclease/exonuclease/phosphatase"/>
    <property type="match status" value="1"/>
</dbReference>
<comment type="caution">
    <text evidence="8">The sequence shown here is derived from an EMBL/GenBank/DDBJ whole genome shotgun (WGS) entry which is preliminary data.</text>
</comment>
<dbReference type="GO" id="GO:0005634">
    <property type="term" value="C:nucleus"/>
    <property type="evidence" value="ECO:0007669"/>
    <property type="project" value="TreeGrafter"/>
</dbReference>
<evidence type="ECO:0000256" key="2">
    <source>
        <dbReference type="ARBA" id="ARBA00022723"/>
    </source>
</evidence>
<dbReference type="InterPro" id="IPR004808">
    <property type="entry name" value="AP_endonuc_1"/>
</dbReference>
<accession>A0A9W7IL53</accession>
<dbReference type="GO" id="GO:0003906">
    <property type="term" value="F:DNA-(apurinic or apyrimidinic site) endonuclease activity"/>
    <property type="evidence" value="ECO:0007669"/>
    <property type="project" value="TreeGrafter"/>
</dbReference>
<evidence type="ECO:0000256" key="5">
    <source>
        <dbReference type="PIRSR" id="PIRSR604808-2"/>
    </source>
</evidence>
<dbReference type="EMBL" id="BSYR01000030">
    <property type="protein sequence ID" value="GMI96985.1"/>
    <property type="molecule type" value="Genomic_DNA"/>
</dbReference>
<keyword evidence="9" id="KW-1185">Reference proteome</keyword>
<feature type="binding site" evidence="5">
    <location>
        <position position="143"/>
    </location>
    <ligand>
        <name>Mg(2+)</name>
        <dbReference type="ChEBI" id="CHEBI:18420"/>
        <label>1</label>
    </ligand>
</feature>
<feature type="binding site" evidence="5">
    <location>
        <position position="9"/>
    </location>
    <ligand>
        <name>Mg(2+)</name>
        <dbReference type="ChEBI" id="CHEBI:18420"/>
        <label>1</label>
    </ligand>
</feature>
<dbReference type="GO" id="GO:0046872">
    <property type="term" value="F:metal ion binding"/>
    <property type="evidence" value="ECO:0007669"/>
    <property type="project" value="UniProtKB-KW"/>
</dbReference>
<keyword evidence="4 5" id="KW-0460">Magnesium</keyword>
<dbReference type="InterPro" id="IPR036691">
    <property type="entry name" value="Endo/exonu/phosph_ase_sf"/>
</dbReference>
<sequence>MNCVFCSWNVRGLGKAEKYRALGKLIGRSKANIVFIQESKVENLKPWVMARLQNLNLRVVAIAPSAGASGGLVSLWNPAVFKVESNIVGARWIILVGQLMVQKRKVALVNVYAPNNLREKRNFFEELSSELEKLSMPLLVGGDFNSVLSCDERIGAGESDSVQGVYSV</sequence>
<keyword evidence="5" id="KW-0464">Manganese</keyword>
<evidence type="ECO:0000256" key="6">
    <source>
        <dbReference type="PIRSR" id="PIRSR604808-3"/>
    </source>
</evidence>
<dbReference type="GO" id="GO:0008081">
    <property type="term" value="F:phosphoric diester hydrolase activity"/>
    <property type="evidence" value="ECO:0007669"/>
    <property type="project" value="TreeGrafter"/>
</dbReference>
<dbReference type="OrthoDB" id="692400at2759"/>
<dbReference type="AlphaFoldDB" id="A0A9W7IL53"/>
<evidence type="ECO:0000259" key="7">
    <source>
        <dbReference type="Pfam" id="PF03372"/>
    </source>
</evidence>
<evidence type="ECO:0000256" key="3">
    <source>
        <dbReference type="ARBA" id="ARBA00022801"/>
    </source>
</evidence>
<evidence type="ECO:0000313" key="8">
    <source>
        <dbReference type="EMBL" id="GMI96985.1"/>
    </source>
</evidence>
<dbReference type="GO" id="GO:0006284">
    <property type="term" value="P:base-excision repair"/>
    <property type="evidence" value="ECO:0007669"/>
    <property type="project" value="TreeGrafter"/>
</dbReference>
<dbReference type="Pfam" id="PF03372">
    <property type="entry name" value="Exo_endo_phos"/>
    <property type="match status" value="1"/>
</dbReference>
<dbReference type="PANTHER" id="PTHR22748:SF11">
    <property type="entry name" value="OS07G0184032 PROTEIN"/>
    <property type="match status" value="1"/>
</dbReference>
<evidence type="ECO:0000256" key="4">
    <source>
        <dbReference type="ARBA" id="ARBA00022842"/>
    </source>
</evidence>
<keyword evidence="3" id="KW-0378">Hydrolase</keyword>
<comment type="similarity">
    <text evidence="1">Belongs to the DNA repair enzymes AP/ExoA family.</text>
</comment>
<dbReference type="PANTHER" id="PTHR22748">
    <property type="entry name" value="AP ENDONUCLEASE"/>
    <property type="match status" value="1"/>
</dbReference>
<proteinExistence type="inferred from homology"/>
<comment type="cofactor">
    <cofactor evidence="5">
        <name>Mg(2+)</name>
        <dbReference type="ChEBI" id="CHEBI:18420"/>
    </cofactor>
    <cofactor evidence="5">
        <name>Mn(2+)</name>
        <dbReference type="ChEBI" id="CHEBI:29035"/>
    </cofactor>
    <text evidence="5">Probably binds two magnesium or manganese ions per subunit.</text>
</comment>
<evidence type="ECO:0000313" key="9">
    <source>
        <dbReference type="Proteomes" id="UP001165190"/>
    </source>
</evidence>
<keyword evidence="2 5" id="KW-0479">Metal-binding</keyword>
<feature type="domain" description="Endonuclease/exonuclease/phosphatase" evidence="7">
    <location>
        <begin position="6"/>
        <end position="153"/>
    </location>
</feature>
<dbReference type="Proteomes" id="UP001165190">
    <property type="component" value="Unassembled WGS sequence"/>
</dbReference>
<feature type="binding site" evidence="5">
    <location>
        <position position="145"/>
    </location>
    <ligand>
        <name>Mg(2+)</name>
        <dbReference type="ChEBI" id="CHEBI:18420"/>
        <label>1</label>
    </ligand>
</feature>
<name>A0A9W7IL53_HIBTR</name>
<organism evidence="8 9">
    <name type="scientific">Hibiscus trionum</name>
    <name type="common">Flower of an hour</name>
    <dbReference type="NCBI Taxonomy" id="183268"/>
    <lineage>
        <taxon>Eukaryota</taxon>
        <taxon>Viridiplantae</taxon>
        <taxon>Streptophyta</taxon>
        <taxon>Embryophyta</taxon>
        <taxon>Tracheophyta</taxon>
        <taxon>Spermatophyta</taxon>
        <taxon>Magnoliopsida</taxon>
        <taxon>eudicotyledons</taxon>
        <taxon>Gunneridae</taxon>
        <taxon>Pentapetalae</taxon>
        <taxon>rosids</taxon>
        <taxon>malvids</taxon>
        <taxon>Malvales</taxon>
        <taxon>Malvaceae</taxon>
        <taxon>Malvoideae</taxon>
        <taxon>Hibiscus</taxon>
    </lineage>
</organism>
<feature type="binding site" evidence="5">
    <location>
        <position position="38"/>
    </location>
    <ligand>
        <name>Mg(2+)</name>
        <dbReference type="ChEBI" id="CHEBI:18420"/>
        <label>1</label>
    </ligand>
</feature>
<gene>
    <name evidence="8" type="ORF">HRI_003367800</name>
</gene>
<protein>
    <recommendedName>
        <fullName evidence="7">Endonuclease/exonuclease/phosphatase domain-containing protein</fullName>
    </recommendedName>
</protein>
<dbReference type="SUPFAM" id="SSF56219">
    <property type="entry name" value="DNase I-like"/>
    <property type="match status" value="1"/>
</dbReference>
<reference evidence="8" key="1">
    <citation type="submission" date="2023-05" db="EMBL/GenBank/DDBJ databases">
        <title>Genome and transcriptome analyses reveal genes involved in the formation of fine ridges on petal epidermal cells in Hibiscus trionum.</title>
        <authorList>
            <person name="Koshimizu S."/>
            <person name="Masuda S."/>
            <person name="Ishii T."/>
            <person name="Shirasu K."/>
            <person name="Hoshino A."/>
            <person name="Arita M."/>
        </authorList>
    </citation>
    <scope>NUCLEOTIDE SEQUENCE</scope>
    <source>
        <strain evidence="8">Hamamatsu line</strain>
    </source>
</reference>
<evidence type="ECO:0000256" key="1">
    <source>
        <dbReference type="ARBA" id="ARBA00007092"/>
    </source>
</evidence>
<dbReference type="InterPro" id="IPR005135">
    <property type="entry name" value="Endo/exonuclease/phosphatase"/>
</dbReference>
<dbReference type="GO" id="GO:0008311">
    <property type="term" value="F:double-stranded DNA 3'-5' DNA exonuclease activity"/>
    <property type="evidence" value="ECO:0007669"/>
    <property type="project" value="TreeGrafter"/>
</dbReference>
<feature type="site" description="Transition state stabilizer" evidence="6">
    <location>
        <position position="145"/>
    </location>
</feature>